<reference evidence="3" key="1">
    <citation type="journal article" date="2019" name="Int. J. Syst. Evol. Microbiol.">
        <title>The Global Catalogue of Microorganisms (GCM) 10K type strain sequencing project: providing services to taxonomists for standard genome sequencing and annotation.</title>
        <authorList>
            <consortium name="The Broad Institute Genomics Platform"/>
            <consortium name="The Broad Institute Genome Sequencing Center for Infectious Disease"/>
            <person name="Wu L."/>
            <person name="Ma J."/>
        </authorList>
    </citation>
    <scope>NUCLEOTIDE SEQUENCE [LARGE SCALE GENOMIC DNA]</scope>
    <source>
        <strain evidence="3">JCM 9687</strain>
    </source>
</reference>
<feature type="compositionally biased region" description="Polar residues" evidence="1">
    <location>
        <begin position="270"/>
        <end position="279"/>
    </location>
</feature>
<name>A0ABP6S085_9PSEU</name>
<feature type="region of interest" description="Disordered" evidence="1">
    <location>
        <begin position="253"/>
        <end position="279"/>
    </location>
</feature>
<dbReference type="PROSITE" id="PS51257">
    <property type="entry name" value="PROKAR_LIPOPROTEIN"/>
    <property type="match status" value="1"/>
</dbReference>
<dbReference type="Proteomes" id="UP001500483">
    <property type="component" value="Unassembled WGS sequence"/>
</dbReference>
<keyword evidence="3" id="KW-1185">Reference proteome</keyword>
<evidence type="ECO:0000313" key="2">
    <source>
        <dbReference type="EMBL" id="GAA3364661.1"/>
    </source>
</evidence>
<evidence type="ECO:0000313" key="3">
    <source>
        <dbReference type="Proteomes" id="UP001500483"/>
    </source>
</evidence>
<sequence>MVRTGLAAAGAACLLVAGLVIGCDRAERDEVGWGWNGGEVRWGGGRADRGERSEVIAELPGISSVRLDRTDGDVVVRHVPGARGEVRERARDRPPDAAALHRVEGGVLVLPGCPDDCSADYEVDLPAAVPVEGGGAAGALEVDGMASARLEAGAGEVRISEVAGPVRVRSGAGGVELRELGGDVAVSTGTGRIDGEGLAGANVVAEARTGSIDLELTAPRSVRAETGTGTVAVVVPDGAYRVDAAAGLGSQDVEVATDPGSPRRLDLRTGTGSVRVSAA</sequence>
<proteinExistence type="predicted"/>
<gene>
    <name evidence="2" type="ORF">GCM10020366_61430</name>
</gene>
<dbReference type="EMBL" id="BAAAYK010000038">
    <property type="protein sequence ID" value="GAA3364661.1"/>
    <property type="molecule type" value="Genomic_DNA"/>
</dbReference>
<evidence type="ECO:0008006" key="4">
    <source>
        <dbReference type="Google" id="ProtNLM"/>
    </source>
</evidence>
<protein>
    <recommendedName>
        <fullName evidence="4">Adhesin domain-containing protein</fullName>
    </recommendedName>
</protein>
<organism evidence="2 3">
    <name type="scientific">Saccharopolyspora gregorii</name>
    <dbReference type="NCBI Taxonomy" id="33914"/>
    <lineage>
        <taxon>Bacteria</taxon>
        <taxon>Bacillati</taxon>
        <taxon>Actinomycetota</taxon>
        <taxon>Actinomycetes</taxon>
        <taxon>Pseudonocardiales</taxon>
        <taxon>Pseudonocardiaceae</taxon>
        <taxon>Saccharopolyspora</taxon>
    </lineage>
</organism>
<dbReference type="RefSeq" id="WP_344931022.1">
    <property type="nucleotide sequence ID" value="NZ_BAAAYK010000038.1"/>
</dbReference>
<evidence type="ECO:0000256" key="1">
    <source>
        <dbReference type="SAM" id="MobiDB-lite"/>
    </source>
</evidence>
<comment type="caution">
    <text evidence="2">The sequence shown here is derived from an EMBL/GenBank/DDBJ whole genome shotgun (WGS) entry which is preliminary data.</text>
</comment>
<accession>A0ABP6S085</accession>